<feature type="non-terminal residue" evidence="9">
    <location>
        <position position="1"/>
    </location>
</feature>
<evidence type="ECO:0000256" key="4">
    <source>
        <dbReference type="ARBA" id="ARBA00022475"/>
    </source>
</evidence>
<evidence type="ECO:0000313" key="9">
    <source>
        <dbReference type="EMBL" id="CAA9343110.1"/>
    </source>
</evidence>
<keyword evidence="6" id="KW-0812">Transmembrane</keyword>
<dbReference type="GO" id="GO:0043757">
    <property type="term" value="F:adenosylcobinamide-phosphate synthase activity"/>
    <property type="evidence" value="ECO:0007669"/>
    <property type="project" value="UniProtKB-EC"/>
</dbReference>
<evidence type="ECO:0000256" key="3">
    <source>
        <dbReference type="ARBA" id="ARBA00006263"/>
    </source>
</evidence>
<keyword evidence="7" id="KW-1133">Transmembrane helix</keyword>
<keyword evidence="9" id="KW-0436">Ligase</keyword>
<keyword evidence="8" id="KW-0472">Membrane</keyword>
<evidence type="ECO:0000256" key="7">
    <source>
        <dbReference type="ARBA" id="ARBA00022989"/>
    </source>
</evidence>
<evidence type="ECO:0000256" key="1">
    <source>
        <dbReference type="ARBA" id="ARBA00004651"/>
    </source>
</evidence>
<evidence type="ECO:0000256" key="8">
    <source>
        <dbReference type="ARBA" id="ARBA00023136"/>
    </source>
</evidence>
<keyword evidence="5" id="KW-0169">Cobalamin biosynthesis</keyword>
<dbReference type="GO" id="GO:0048472">
    <property type="term" value="F:threonine-phosphate decarboxylase activity"/>
    <property type="evidence" value="ECO:0007669"/>
    <property type="project" value="InterPro"/>
</dbReference>
<name>A0A6J4LW29_9ACTN</name>
<dbReference type="AlphaFoldDB" id="A0A6J4LW29"/>
<comment type="pathway">
    <text evidence="2">Cofactor biosynthesis; adenosylcobalamin biosynthesis.</text>
</comment>
<sequence length="129" mass="13061">HARFGWASARADDLANLLPSRLTALLAAGCAPLVGGRPQAAVRAWRRDGQQHPSPNAGPVEAAFAGALGRTLGGRLSYAGRVEDRPLLGDGPAPGVADIARAARLSAAVTVGAGLVTVGGRVLLDRVRG</sequence>
<dbReference type="EC" id="6.3.1.10" evidence="9"/>
<protein>
    <submittedName>
        <fullName evidence="9">Adenosylcobinamide-phosphate synthase</fullName>
        <ecNumber evidence="9">6.3.1.10</ecNumber>
    </submittedName>
</protein>
<gene>
    <name evidence="9" type="ORF">AVDCRST_MAG16-1879</name>
</gene>
<accession>A0A6J4LW29</accession>
<evidence type="ECO:0000256" key="5">
    <source>
        <dbReference type="ARBA" id="ARBA00022573"/>
    </source>
</evidence>
<keyword evidence="4" id="KW-1003">Cell membrane</keyword>
<proteinExistence type="inferred from homology"/>
<organism evidence="9">
    <name type="scientific">uncultured Frankineae bacterium</name>
    <dbReference type="NCBI Taxonomy" id="437475"/>
    <lineage>
        <taxon>Bacteria</taxon>
        <taxon>Bacillati</taxon>
        <taxon>Actinomycetota</taxon>
        <taxon>Actinomycetes</taxon>
        <taxon>Frankiales</taxon>
        <taxon>environmental samples</taxon>
    </lineage>
</organism>
<dbReference type="GO" id="GO:0005886">
    <property type="term" value="C:plasma membrane"/>
    <property type="evidence" value="ECO:0007669"/>
    <property type="project" value="UniProtKB-SubCell"/>
</dbReference>
<dbReference type="PANTHER" id="PTHR34308">
    <property type="entry name" value="COBALAMIN BIOSYNTHESIS PROTEIN CBIB"/>
    <property type="match status" value="1"/>
</dbReference>
<dbReference type="GO" id="GO:0009236">
    <property type="term" value="P:cobalamin biosynthetic process"/>
    <property type="evidence" value="ECO:0007669"/>
    <property type="project" value="UniProtKB-UniPathway"/>
</dbReference>
<evidence type="ECO:0000256" key="2">
    <source>
        <dbReference type="ARBA" id="ARBA00004953"/>
    </source>
</evidence>
<reference evidence="9" key="1">
    <citation type="submission" date="2020-02" db="EMBL/GenBank/DDBJ databases">
        <authorList>
            <person name="Meier V. D."/>
        </authorList>
    </citation>
    <scope>NUCLEOTIDE SEQUENCE</scope>
    <source>
        <strain evidence="9">AVDCRST_MAG16</strain>
    </source>
</reference>
<dbReference type="UniPathway" id="UPA00148"/>
<dbReference type="Pfam" id="PF03186">
    <property type="entry name" value="CobD_Cbib"/>
    <property type="match status" value="1"/>
</dbReference>
<comment type="subcellular location">
    <subcellularLocation>
        <location evidence="1">Cell membrane</location>
        <topology evidence="1">Multi-pass membrane protein</topology>
    </subcellularLocation>
</comment>
<comment type="similarity">
    <text evidence="3">Belongs to the CobD/CbiB family.</text>
</comment>
<dbReference type="EMBL" id="CADCUE010000172">
    <property type="protein sequence ID" value="CAA9343110.1"/>
    <property type="molecule type" value="Genomic_DNA"/>
</dbReference>
<evidence type="ECO:0000256" key="6">
    <source>
        <dbReference type="ARBA" id="ARBA00022692"/>
    </source>
</evidence>
<dbReference type="InterPro" id="IPR004485">
    <property type="entry name" value="Cobalamin_biosynth_CobD/CbiB"/>
</dbReference>
<dbReference type="PANTHER" id="PTHR34308:SF1">
    <property type="entry name" value="COBALAMIN BIOSYNTHESIS PROTEIN CBIB"/>
    <property type="match status" value="1"/>
</dbReference>